<evidence type="ECO:0000313" key="2">
    <source>
        <dbReference type="Proteomes" id="UP000037953"/>
    </source>
</evidence>
<evidence type="ECO:0000313" key="1">
    <source>
        <dbReference type="EMBL" id="KPE49372.1"/>
    </source>
</evidence>
<proteinExistence type="predicted"/>
<accession>A0A0N0IU81</accession>
<dbReference type="PATRIC" id="fig|253.9.peg.2087"/>
<gene>
    <name evidence="1" type="ORF">AOB46_20550</name>
</gene>
<dbReference type="AlphaFoldDB" id="A0A0N0IU81"/>
<organism evidence="1 2">
    <name type="scientific">Chryseobacterium indologenes</name>
    <name type="common">Flavobacterium indologenes</name>
    <dbReference type="NCBI Taxonomy" id="253"/>
    <lineage>
        <taxon>Bacteria</taxon>
        <taxon>Pseudomonadati</taxon>
        <taxon>Bacteroidota</taxon>
        <taxon>Flavobacteriia</taxon>
        <taxon>Flavobacteriales</taxon>
        <taxon>Weeksellaceae</taxon>
        <taxon>Chryseobacterium group</taxon>
        <taxon>Chryseobacterium</taxon>
    </lineage>
</organism>
<dbReference type="Proteomes" id="UP000037953">
    <property type="component" value="Unassembled WGS sequence"/>
</dbReference>
<reference evidence="1 2" key="1">
    <citation type="journal article" date="2015" name="Genom Data">
        <title>Draft genome sequence of a multidrug-resistant Chryseobacterium indologenes isolate from Malaysia.</title>
        <authorList>
            <person name="Yu C.Y."/>
            <person name="Ang G.Y."/>
            <person name="Cheng H.J."/>
            <person name="Cheong Y.M."/>
            <person name="Yin W.F."/>
            <person name="Chan K.G."/>
        </authorList>
    </citation>
    <scope>NUCLEOTIDE SEQUENCE [LARGE SCALE GENOMIC DNA]</scope>
    <source>
        <strain evidence="1 2">CI_885</strain>
    </source>
</reference>
<protein>
    <submittedName>
        <fullName evidence="1">Uncharacterized protein</fullName>
    </submittedName>
</protein>
<dbReference type="EMBL" id="LJOD01000019">
    <property type="protein sequence ID" value="KPE49372.1"/>
    <property type="molecule type" value="Genomic_DNA"/>
</dbReference>
<sequence length="139" mass="16455">MKQELNTLGEVFIQSLKMTLDKTTPESIDEILNSRDQPEFSSLWMKAYQAVEEMEMEEALRDQVDEIRKEIFLFTFRTANSSDLPAYISEDFELIASYYIYKIENPWVNHLFFTYLNHQIPHGELMKTDKTLKELVMSV</sequence>
<dbReference type="OrthoDB" id="6903468at2"/>
<reference evidence="2" key="2">
    <citation type="submission" date="2015-09" db="EMBL/GenBank/DDBJ databases">
        <title>Draft genome sequence of a multidrug-resistant Chryseobacterium indologenes isolate from Malaysia.</title>
        <authorList>
            <person name="Yu C.Y."/>
            <person name="Ang G.Y."/>
            <person name="Chan K.-G."/>
        </authorList>
    </citation>
    <scope>NUCLEOTIDE SEQUENCE [LARGE SCALE GENOMIC DNA]</scope>
    <source>
        <strain evidence="2">CI_885</strain>
    </source>
</reference>
<name>A0A0N0IU81_CHRID</name>
<dbReference type="RefSeq" id="WP_131724428.1">
    <property type="nucleotide sequence ID" value="NZ_LJOD01000019.1"/>
</dbReference>
<comment type="caution">
    <text evidence="1">The sequence shown here is derived from an EMBL/GenBank/DDBJ whole genome shotgun (WGS) entry which is preliminary data.</text>
</comment>